<accession>A0A8R2JVK4</accession>
<evidence type="ECO:0008006" key="5">
    <source>
        <dbReference type="Google" id="ProtNLM"/>
    </source>
</evidence>
<proteinExistence type="predicted"/>
<keyword evidence="4" id="KW-1185">Reference proteome</keyword>
<evidence type="ECO:0000259" key="2">
    <source>
        <dbReference type="Pfam" id="PF18701"/>
    </source>
</evidence>
<name>A0A8R2JVK4_ACYPI</name>
<sequence>MDVVLENEEEKIGVNDYFLPHHAVINTNSTTTRLRVVFDASCKTDIGLSLNDVLLKGPTIQEELITILARFRKHKFAFSADVSKMYRQIWVDPQQRSYQKIIWRANPEEPLRTYRLNTVTYGTVPASFLATGCLAKLAEKEYHMFPDACDVIKSDFYMDDYLGGADTKDNALRLRNSLIEVMLRGGFPLRKWMSNSSELLADIPNIGNKSMTIMELENKMTKILGLLWCPERDVFKYTIEITTLNDLPVTKRNILSQIASLFDPLGLVGPIVIRAKILMQKLWQLQCDWDKPVPIVIQKEWKSYVSSLNYLRELEIPRYLGTETDCEIQIHGFADASLLAYGACLYIRCSSNKNVHVTKLICAKSKIAPLKIISLPRLELCAAVILARLANKVLPKLKLNIKNKYFWTDSSITLAWITSPSSKWKTFVAHRVSEIQDMTRLNEWNHVSTQDNPADLISRGCGADQIINNDLWWEGPHWLADNSENWPKSKINVNAGIIPEAKEKITLLVEPVNENLIKNYSSWNKLLRVFAYCLRFIKIRVKKLEVIGPIQLEELRAAEIAVIKITQSYYWSSEINGLINNSILPNNSKLRNLQPFLENGIMRVGGRLKNALYLDQFQRSPILIPQNSAIANLILQNEHEKLMHAGPQAMLANTRLKYWIIGGRNTARHIFHKCIKCFRLRPIIVEPIMGNLPAERLEPCRAFKKCGVDFAGPITIKTSLRKKAAVTKGYICVFVCFSTRAVHIELVSDLTSDAFLNALKRFIGRRGVCSDIYSDNATNFVGANKKLSELKCLFQSATHLDKMYTALATEGINWHFIPPRSPHFGGLWEASVKSIKTHLYRVLGESPLSSDPMDATPLTPAHFLIGEPTCSVPEPDLSSVPDNRLKRWQRVTRLTQCLWKRWNDEYLSQLQTRKKWLSNKGPNLSVGTLVLIKEDNITPLSWSLGRVVRVQAGADGVVRVATVLSRGKEVKREDEPVGTMEWPELDFEVDGEGRKWSDFDKNCMIEFLKYTTK</sequence>
<protein>
    <recommendedName>
        <fullName evidence="5">Integrase catalytic domain-containing protein</fullName>
    </recommendedName>
</protein>
<dbReference type="EnsemblMetazoa" id="XM_029492708.1">
    <property type="protein sequence ID" value="XP_029348568.1"/>
    <property type="gene ID" value="LOC103311179"/>
</dbReference>
<dbReference type="InterPro" id="IPR036397">
    <property type="entry name" value="RNaseH_sf"/>
</dbReference>
<dbReference type="OrthoDB" id="8194697at2759"/>
<dbReference type="GO" id="GO:0042575">
    <property type="term" value="C:DNA polymerase complex"/>
    <property type="evidence" value="ECO:0007669"/>
    <property type="project" value="UniProtKB-ARBA"/>
</dbReference>
<dbReference type="InterPro" id="IPR043502">
    <property type="entry name" value="DNA/RNA_pol_sf"/>
</dbReference>
<dbReference type="RefSeq" id="XP_029348568.1">
    <property type="nucleotide sequence ID" value="XM_029492708.1"/>
</dbReference>
<dbReference type="SUPFAM" id="SSF53098">
    <property type="entry name" value="Ribonuclease H-like"/>
    <property type="match status" value="1"/>
</dbReference>
<dbReference type="InterPro" id="IPR041588">
    <property type="entry name" value="Integrase_H2C2"/>
</dbReference>
<feature type="domain" description="Integrase zinc-binding" evidence="1">
    <location>
        <begin position="629"/>
        <end position="681"/>
    </location>
</feature>
<dbReference type="AlphaFoldDB" id="A0A8R2JVK4"/>
<feature type="domain" description="DUF5641" evidence="2">
    <location>
        <begin position="886"/>
        <end position="972"/>
    </location>
</feature>
<dbReference type="InterPro" id="IPR012337">
    <property type="entry name" value="RNaseH-like_sf"/>
</dbReference>
<reference evidence="3" key="2">
    <citation type="submission" date="2022-06" db="UniProtKB">
        <authorList>
            <consortium name="EnsemblMetazoa"/>
        </authorList>
    </citation>
    <scope>IDENTIFICATION</scope>
</reference>
<dbReference type="CDD" id="cd01644">
    <property type="entry name" value="RT_pepA17"/>
    <property type="match status" value="1"/>
</dbReference>
<dbReference type="GeneID" id="103311179"/>
<dbReference type="GO" id="GO:0071897">
    <property type="term" value="P:DNA biosynthetic process"/>
    <property type="evidence" value="ECO:0007669"/>
    <property type="project" value="UniProtKB-ARBA"/>
</dbReference>
<dbReference type="Gene3D" id="3.30.420.10">
    <property type="entry name" value="Ribonuclease H-like superfamily/Ribonuclease H"/>
    <property type="match status" value="1"/>
</dbReference>
<evidence type="ECO:0000313" key="4">
    <source>
        <dbReference type="Proteomes" id="UP000007819"/>
    </source>
</evidence>
<dbReference type="Proteomes" id="UP000007819">
    <property type="component" value="Unassembled WGS sequence"/>
</dbReference>
<dbReference type="GO" id="GO:0003676">
    <property type="term" value="F:nucleic acid binding"/>
    <property type="evidence" value="ECO:0007669"/>
    <property type="project" value="InterPro"/>
</dbReference>
<reference evidence="4" key="1">
    <citation type="submission" date="2010-06" db="EMBL/GenBank/DDBJ databases">
        <authorList>
            <person name="Jiang H."/>
            <person name="Abraham K."/>
            <person name="Ali S."/>
            <person name="Alsbrooks S.L."/>
            <person name="Anim B.N."/>
            <person name="Anosike U.S."/>
            <person name="Attaway T."/>
            <person name="Bandaranaike D.P."/>
            <person name="Battles P.K."/>
            <person name="Bell S.N."/>
            <person name="Bell A.V."/>
            <person name="Beltran B."/>
            <person name="Bickham C."/>
            <person name="Bustamante Y."/>
            <person name="Caleb T."/>
            <person name="Canada A."/>
            <person name="Cardenas V."/>
            <person name="Carter K."/>
            <person name="Chacko J."/>
            <person name="Chandrabose M.N."/>
            <person name="Chavez D."/>
            <person name="Chavez A."/>
            <person name="Chen L."/>
            <person name="Chu H.-S."/>
            <person name="Claassen K.J."/>
            <person name="Cockrell R."/>
            <person name="Collins M."/>
            <person name="Cooper J.A."/>
            <person name="Cree A."/>
            <person name="Curry S.M."/>
            <person name="Da Y."/>
            <person name="Dao M.D."/>
            <person name="Das B."/>
            <person name="Davila M.-L."/>
            <person name="Davy-Carroll L."/>
            <person name="Denson S."/>
            <person name="Dinh H."/>
            <person name="Ebong V.E."/>
            <person name="Edwards J.R."/>
            <person name="Egan A."/>
            <person name="El-Daye J."/>
            <person name="Escobedo L."/>
            <person name="Fernandez S."/>
            <person name="Fernando P.R."/>
            <person name="Flagg N."/>
            <person name="Forbes L.D."/>
            <person name="Fowler R.G."/>
            <person name="Fu Q."/>
            <person name="Gabisi R.A."/>
            <person name="Ganer J."/>
            <person name="Garbino Pronczuk A."/>
            <person name="Garcia R.M."/>
            <person name="Garner T."/>
            <person name="Garrett T.E."/>
            <person name="Gonzalez D.A."/>
            <person name="Hamid H."/>
            <person name="Hawkins E.S."/>
            <person name="Hirani K."/>
            <person name="Hogues M.E."/>
            <person name="Hollins B."/>
            <person name="Hsiao C.-H."/>
            <person name="Jabil R."/>
            <person name="James M.L."/>
            <person name="Jhangiani S.N."/>
            <person name="Johnson B."/>
            <person name="Johnson Q."/>
            <person name="Joshi V."/>
            <person name="Kalu J.B."/>
            <person name="Kam C."/>
            <person name="Kashfia A."/>
            <person name="Keebler J."/>
            <person name="Kisamo H."/>
            <person name="Kovar C.L."/>
            <person name="Lago L.A."/>
            <person name="Lai C.-Y."/>
            <person name="Laidlaw J."/>
            <person name="Lara F."/>
            <person name="Le T.-K."/>
            <person name="Lee S.L."/>
            <person name="Legall F.H."/>
            <person name="Lemon S.J."/>
            <person name="Lewis L.R."/>
            <person name="Li B."/>
            <person name="Liu Y."/>
            <person name="Liu Y.-S."/>
            <person name="Lopez J."/>
            <person name="Lozado R.J."/>
            <person name="Lu J."/>
            <person name="Madu R.C."/>
            <person name="Maheshwari M."/>
            <person name="Maheshwari R."/>
            <person name="Malloy K."/>
            <person name="Martinez E."/>
            <person name="Mathew T."/>
            <person name="Mercado I.C."/>
            <person name="Mercado C."/>
            <person name="Meyer B."/>
            <person name="Montgomery K."/>
            <person name="Morgan M.B."/>
            <person name="Munidasa M."/>
            <person name="Nazareth L.V."/>
            <person name="Nelson J."/>
            <person name="Ng B.M."/>
            <person name="Nguyen N.B."/>
            <person name="Nguyen P.Q."/>
            <person name="Nguyen T."/>
            <person name="Obregon M."/>
            <person name="Okwuonu G.O."/>
            <person name="Onwere C.G."/>
            <person name="Orozco G."/>
            <person name="Parra A."/>
            <person name="Patel S."/>
            <person name="Patil S."/>
            <person name="Perez A."/>
            <person name="Perez Y."/>
            <person name="Pham C."/>
            <person name="Primus E.L."/>
            <person name="Pu L.-L."/>
            <person name="Puazo M."/>
            <person name="Qin X."/>
            <person name="Quiroz J.B."/>
            <person name="Reese J."/>
            <person name="Richards S."/>
            <person name="Rives C.M."/>
            <person name="Robberts R."/>
            <person name="Ruiz S.J."/>
            <person name="Ruiz M.J."/>
            <person name="Santibanez J."/>
            <person name="Schneider B.W."/>
            <person name="Sisson I."/>
            <person name="Smith M."/>
            <person name="Sodergren E."/>
            <person name="Song X.-Z."/>
            <person name="Song B.B."/>
            <person name="Summersgill H."/>
            <person name="Thelus R."/>
            <person name="Thornton R.D."/>
            <person name="Trejos Z.Y."/>
            <person name="Usmani K."/>
            <person name="Vattathil S."/>
            <person name="Villasana D."/>
            <person name="Walker D.L."/>
            <person name="Wang S."/>
            <person name="Wang K."/>
            <person name="White C.S."/>
            <person name="Williams A.C."/>
            <person name="Williamson J."/>
            <person name="Wilson K."/>
            <person name="Woghiren I.O."/>
            <person name="Woodworth J.R."/>
            <person name="Worley K.C."/>
            <person name="Wright R.A."/>
            <person name="Wu W."/>
            <person name="Young L."/>
            <person name="Zhang L."/>
            <person name="Zhang J."/>
            <person name="Zhu Y."/>
            <person name="Muzny D.M."/>
            <person name="Weinstock G."/>
            <person name="Gibbs R.A."/>
        </authorList>
    </citation>
    <scope>NUCLEOTIDE SEQUENCE [LARGE SCALE GENOMIC DNA]</scope>
    <source>
        <strain evidence="4">LSR1</strain>
    </source>
</reference>
<dbReference type="KEGG" id="api:103311179"/>
<dbReference type="Pfam" id="PF17921">
    <property type="entry name" value="Integrase_H2C2"/>
    <property type="match status" value="1"/>
</dbReference>
<dbReference type="InterPro" id="IPR040676">
    <property type="entry name" value="DUF5641"/>
</dbReference>
<dbReference type="Pfam" id="PF18701">
    <property type="entry name" value="DUF5641"/>
    <property type="match status" value="1"/>
</dbReference>
<dbReference type="SUPFAM" id="SSF56672">
    <property type="entry name" value="DNA/RNA polymerases"/>
    <property type="match status" value="1"/>
</dbReference>
<dbReference type="PANTHER" id="PTHR47331:SF4">
    <property type="entry name" value="PEPTIDASE S1 DOMAIN-CONTAINING PROTEIN"/>
    <property type="match status" value="1"/>
</dbReference>
<organism evidence="3 4">
    <name type="scientific">Acyrthosiphon pisum</name>
    <name type="common">Pea aphid</name>
    <dbReference type="NCBI Taxonomy" id="7029"/>
    <lineage>
        <taxon>Eukaryota</taxon>
        <taxon>Metazoa</taxon>
        <taxon>Ecdysozoa</taxon>
        <taxon>Arthropoda</taxon>
        <taxon>Hexapoda</taxon>
        <taxon>Insecta</taxon>
        <taxon>Pterygota</taxon>
        <taxon>Neoptera</taxon>
        <taxon>Paraneoptera</taxon>
        <taxon>Hemiptera</taxon>
        <taxon>Sternorrhyncha</taxon>
        <taxon>Aphidomorpha</taxon>
        <taxon>Aphidoidea</taxon>
        <taxon>Aphididae</taxon>
        <taxon>Macrosiphini</taxon>
        <taxon>Acyrthosiphon</taxon>
    </lineage>
</organism>
<dbReference type="PANTHER" id="PTHR47331">
    <property type="entry name" value="PHD-TYPE DOMAIN-CONTAINING PROTEIN"/>
    <property type="match status" value="1"/>
</dbReference>
<dbReference type="InterPro" id="IPR008042">
    <property type="entry name" value="Retrotrans_Pao"/>
</dbReference>
<evidence type="ECO:0000259" key="1">
    <source>
        <dbReference type="Pfam" id="PF17921"/>
    </source>
</evidence>
<evidence type="ECO:0000313" key="3">
    <source>
        <dbReference type="EnsemblMetazoa" id="XP_029348568.1"/>
    </source>
</evidence>
<dbReference type="Pfam" id="PF05380">
    <property type="entry name" value="Peptidase_A17"/>
    <property type="match status" value="1"/>
</dbReference>